<reference evidence="4 5" key="1">
    <citation type="journal article" date="2022" name="Front. Microbiol.">
        <title>High genomic differentiation and limited gene flow indicate recent cryptic speciation within the genus Laspinema (cyanobacteria).</title>
        <authorList>
            <person name="Stanojkovic A."/>
            <person name="Skoupy S."/>
            <person name="Skaloud P."/>
            <person name="Dvorak P."/>
        </authorList>
    </citation>
    <scope>NUCLEOTIDE SEQUENCE [LARGE SCALE GENOMIC DNA]</scope>
    <source>
        <strain evidence="4 5">D3b</strain>
    </source>
</reference>
<organism evidence="4 5">
    <name type="scientific">Laspinema olomoucense D3b</name>
    <dbReference type="NCBI Taxonomy" id="2953688"/>
    <lineage>
        <taxon>Bacteria</taxon>
        <taxon>Bacillati</taxon>
        <taxon>Cyanobacteriota</taxon>
        <taxon>Cyanophyceae</taxon>
        <taxon>Oscillatoriophycideae</taxon>
        <taxon>Oscillatoriales</taxon>
        <taxon>Laspinemataceae</taxon>
        <taxon>Laspinema</taxon>
        <taxon>Laspinema olomoucense</taxon>
    </lineage>
</organism>
<dbReference type="SMART" id="SM00267">
    <property type="entry name" value="GGDEF"/>
    <property type="match status" value="1"/>
</dbReference>
<dbReference type="SUPFAM" id="SSF55073">
    <property type="entry name" value="Nucleotide cyclase"/>
    <property type="match status" value="1"/>
</dbReference>
<keyword evidence="5" id="KW-1185">Reference proteome</keyword>
<feature type="domain" description="CBS" evidence="3">
    <location>
        <begin position="10"/>
        <end position="73"/>
    </location>
</feature>
<dbReference type="SUPFAM" id="SSF54631">
    <property type="entry name" value="CBS-domain pair"/>
    <property type="match status" value="2"/>
</dbReference>
<dbReference type="PROSITE" id="PS51371">
    <property type="entry name" value="CBS"/>
    <property type="match status" value="3"/>
</dbReference>
<dbReference type="PROSITE" id="PS50887">
    <property type="entry name" value="GGDEF"/>
    <property type="match status" value="1"/>
</dbReference>
<dbReference type="InterPro" id="IPR046342">
    <property type="entry name" value="CBS_dom_sf"/>
</dbReference>
<dbReference type="SMART" id="SM00116">
    <property type="entry name" value="CBS"/>
    <property type="match status" value="4"/>
</dbReference>
<dbReference type="GO" id="GO:0052621">
    <property type="term" value="F:diguanylate cyclase activity"/>
    <property type="evidence" value="ECO:0007669"/>
    <property type="project" value="UniProtKB-EC"/>
</dbReference>
<dbReference type="RefSeq" id="WP_261198282.1">
    <property type="nucleotide sequence ID" value="NZ_JAMXFA010000013.1"/>
</dbReference>
<dbReference type="InterPro" id="IPR050469">
    <property type="entry name" value="Diguanylate_Cyclase"/>
</dbReference>
<dbReference type="Gene3D" id="3.30.70.270">
    <property type="match status" value="1"/>
</dbReference>
<gene>
    <name evidence="4" type="ORF">NG792_11190</name>
</gene>
<accession>A0ABT2N6G9</accession>
<dbReference type="PANTHER" id="PTHR45138:SF9">
    <property type="entry name" value="DIGUANYLATE CYCLASE DGCM-RELATED"/>
    <property type="match status" value="1"/>
</dbReference>
<dbReference type="Pfam" id="PF00990">
    <property type="entry name" value="GGDEF"/>
    <property type="match status" value="1"/>
</dbReference>
<keyword evidence="4" id="KW-0808">Transferase</keyword>
<dbReference type="InterPro" id="IPR000160">
    <property type="entry name" value="GGDEF_dom"/>
</dbReference>
<sequence length="523" mass="58225">MFVSSLRQAINPQPITTTADTTVEAVIALMSRARTSGVLVLDSPRGNETQRDQLMGIFTERDVVRMIAASQQFKGVAIGEVMTKNVLTLTESLTDDQDIVTVLTLFRQHRIRHLPVFDANGTLMGILTQQSIRTVLKPIDFMRLRRVTEVMITRVIHAPVSTTVLNIAKLMAIYNVSCVVIAQSDHQGLTPLDSTGGVWSADSCQIKPVRPVGIITERDMLQFRNLELDLERLRAATVMSAPLFPIAPDASLWEAHQQMQRRRVHRLVVVGNEGELGGIITQTSLLQALDPMEMYAEIEVLQELLQQSESERDALLKQLIARNKLLESLALTDELTGLPNRRAMEQALPQMLPHSAAQEKSVYSDYICLFAIDVDFFKRVNDTYGHPTGDGVLKEIAARLQRQARANSWFYRYGGEEFICLTVGIGPEAAWEYAEDLREAIAQEPFTSGEGVEIPLTISIGGAIAPLSGITPEGNKIGQDPQALLEFADRALYEAKREGRNRVQFCPYSEILCKFDPNPLDAR</sequence>
<dbReference type="InterPro" id="IPR029787">
    <property type="entry name" value="Nucleotide_cyclase"/>
</dbReference>
<proteinExistence type="predicted"/>
<evidence type="ECO:0000256" key="1">
    <source>
        <dbReference type="PROSITE-ProRule" id="PRU00703"/>
    </source>
</evidence>
<dbReference type="InterPro" id="IPR043128">
    <property type="entry name" value="Rev_trsase/Diguanyl_cyclase"/>
</dbReference>
<evidence type="ECO:0000259" key="3">
    <source>
        <dbReference type="PROSITE" id="PS51371"/>
    </source>
</evidence>
<protein>
    <submittedName>
        <fullName evidence="4">Diguanylate cyclase</fullName>
        <ecNumber evidence="4">2.7.7.65</ecNumber>
    </submittedName>
</protein>
<evidence type="ECO:0000313" key="4">
    <source>
        <dbReference type="EMBL" id="MCT7978273.1"/>
    </source>
</evidence>
<feature type="domain" description="CBS" evidence="3">
    <location>
        <begin position="82"/>
        <end position="144"/>
    </location>
</feature>
<feature type="domain" description="GGDEF" evidence="2">
    <location>
        <begin position="365"/>
        <end position="508"/>
    </location>
</feature>
<evidence type="ECO:0000313" key="5">
    <source>
        <dbReference type="Proteomes" id="UP001525961"/>
    </source>
</evidence>
<dbReference type="Gene3D" id="3.10.580.10">
    <property type="entry name" value="CBS-domain"/>
    <property type="match status" value="2"/>
</dbReference>
<dbReference type="EC" id="2.7.7.65" evidence="4"/>
<keyword evidence="4" id="KW-0548">Nucleotidyltransferase</keyword>
<keyword evidence="1" id="KW-0129">CBS domain</keyword>
<dbReference type="NCBIfam" id="TIGR00254">
    <property type="entry name" value="GGDEF"/>
    <property type="match status" value="1"/>
</dbReference>
<evidence type="ECO:0000259" key="2">
    <source>
        <dbReference type="PROSITE" id="PS50887"/>
    </source>
</evidence>
<dbReference type="Proteomes" id="UP001525961">
    <property type="component" value="Unassembled WGS sequence"/>
</dbReference>
<name>A0ABT2N6G9_9CYAN</name>
<dbReference type="Pfam" id="PF00571">
    <property type="entry name" value="CBS"/>
    <property type="match status" value="4"/>
</dbReference>
<dbReference type="CDD" id="cd17774">
    <property type="entry name" value="CBS_two-component_sensor_histidine_kinase_repeat2"/>
    <property type="match status" value="1"/>
</dbReference>
<dbReference type="InterPro" id="IPR000644">
    <property type="entry name" value="CBS_dom"/>
</dbReference>
<dbReference type="EMBL" id="JAMXFA010000013">
    <property type="protein sequence ID" value="MCT7978273.1"/>
    <property type="molecule type" value="Genomic_DNA"/>
</dbReference>
<dbReference type="CDD" id="cd04620">
    <property type="entry name" value="CBS_two-component_sensor_histidine_kinase_repeat1"/>
    <property type="match status" value="1"/>
</dbReference>
<feature type="domain" description="CBS" evidence="3">
    <location>
        <begin position="239"/>
        <end position="297"/>
    </location>
</feature>
<comment type="caution">
    <text evidence="4">The sequence shown here is derived from an EMBL/GenBank/DDBJ whole genome shotgun (WGS) entry which is preliminary data.</text>
</comment>
<dbReference type="CDD" id="cd01949">
    <property type="entry name" value="GGDEF"/>
    <property type="match status" value="1"/>
</dbReference>
<dbReference type="PANTHER" id="PTHR45138">
    <property type="entry name" value="REGULATORY COMPONENTS OF SENSORY TRANSDUCTION SYSTEM"/>
    <property type="match status" value="1"/>
</dbReference>